<reference evidence="1 2" key="1">
    <citation type="submission" date="2024-04" db="EMBL/GenBank/DDBJ databases">
        <authorList>
            <person name="Waldvogel A.-M."/>
            <person name="Schoenle A."/>
        </authorList>
    </citation>
    <scope>NUCLEOTIDE SEQUENCE [LARGE SCALE GENOMIC DNA]</scope>
</reference>
<sequence length="111" mass="12079">MFVRRRGAVRRGTRKVHGVTLECLLFASSHSPVSECSSLVSGLWTWIGAELFVAPPPRQRCADEAECPEPLRSGQTEPEPLLCAEQDVISPSKQTTSSVLQVADSSPFVVL</sequence>
<protein>
    <submittedName>
        <fullName evidence="1">Uncharacterized protein</fullName>
    </submittedName>
</protein>
<evidence type="ECO:0000313" key="1">
    <source>
        <dbReference type="EMBL" id="CAL1602233.1"/>
    </source>
</evidence>
<name>A0AAV2LIL1_KNICA</name>
<dbReference type="AlphaFoldDB" id="A0AAV2LIL1"/>
<accession>A0AAV2LIL1</accession>
<dbReference type="Proteomes" id="UP001497482">
    <property type="component" value="Chromosome 3"/>
</dbReference>
<proteinExistence type="predicted"/>
<organism evidence="1 2">
    <name type="scientific">Knipowitschia caucasica</name>
    <name type="common">Caucasian dwarf goby</name>
    <name type="synonym">Pomatoschistus caucasicus</name>
    <dbReference type="NCBI Taxonomy" id="637954"/>
    <lineage>
        <taxon>Eukaryota</taxon>
        <taxon>Metazoa</taxon>
        <taxon>Chordata</taxon>
        <taxon>Craniata</taxon>
        <taxon>Vertebrata</taxon>
        <taxon>Euteleostomi</taxon>
        <taxon>Actinopterygii</taxon>
        <taxon>Neopterygii</taxon>
        <taxon>Teleostei</taxon>
        <taxon>Neoteleostei</taxon>
        <taxon>Acanthomorphata</taxon>
        <taxon>Gobiaria</taxon>
        <taxon>Gobiiformes</taxon>
        <taxon>Gobioidei</taxon>
        <taxon>Gobiidae</taxon>
        <taxon>Gobiinae</taxon>
        <taxon>Knipowitschia</taxon>
    </lineage>
</organism>
<dbReference type="EMBL" id="OZ035825">
    <property type="protein sequence ID" value="CAL1602233.1"/>
    <property type="molecule type" value="Genomic_DNA"/>
</dbReference>
<evidence type="ECO:0000313" key="2">
    <source>
        <dbReference type="Proteomes" id="UP001497482"/>
    </source>
</evidence>
<gene>
    <name evidence="1" type="ORF">KC01_LOCUS30035</name>
</gene>
<keyword evidence="2" id="KW-1185">Reference proteome</keyword>